<feature type="transmembrane region" description="Helical" evidence="5">
    <location>
        <begin position="250"/>
        <end position="268"/>
    </location>
</feature>
<dbReference type="PANTHER" id="PTHR37422:SF13">
    <property type="entry name" value="LIPOPOLYSACCHARIDE BIOSYNTHESIS PROTEIN PA4999-RELATED"/>
    <property type="match status" value="1"/>
</dbReference>
<gene>
    <name evidence="7" type="ORF">COU82_00685</name>
</gene>
<comment type="caution">
    <text evidence="7">The sequence shown here is derived from an EMBL/GenBank/DDBJ whole genome shotgun (WGS) entry which is preliminary data.</text>
</comment>
<dbReference type="GO" id="GO:0016020">
    <property type="term" value="C:membrane"/>
    <property type="evidence" value="ECO:0007669"/>
    <property type="project" value="UniProtKB-SubCell"/>
</dbReference>
<feature type="transmembrane region" description="Helical" evidence="5">
    <location>
        <begin position="115"/>
        <end position="134"/>
    </location>
</feature>
<evidence type="ECO:0000313" key="7">
    <source>
        <dbReference type="EMBL" id="PJE57660.1"/>
    </source>
</evidence>
<dbReference type="PANTHER" id="PTHR37422">
    <property type="entry name" value="TEICHURONIC ACID BIOSYNTHESIS PROTEIN TUAE"/>
    <property type="match status" value="1"/>
</dbReference>
<keyword evidence="3 5" id="KW-1133">Transmembrane helix</keyword>
<dbReference type="EMBL" id="PFDX01000009">
    <property type="protein sequence ID" value="PJE57660.1"/>
    <property type="molecule type" value="Genomic_DNA"/>
</dbReference>
<evidence type="ECO:0000256" key="3">
    <source>
        <dbReference type="ARBA" id="ARBA00022989"/>
    </source>
</evidence>
<feature type="transmembrane region" description="Helical" evidence="5">
    <location>
        <begin position="175"/>
        <end position="196"/>
    </location>
</feature>
<keyword evidence="4 5" id="KW-0472">Membrane</keyword>
<dbReference type="InterPro" id="IPR051533">
    <property type="entry name" value="WaaL-like"/>
</dbReference>
<name>A0A2M8KCL1_9BACT</name>
<feature type="transmembrane region" description="Helical" evidence="5">
    <location>
        <begin position="74"/>
        <end position="94"/>
    </location>
</feature>
<evidence type="ECO:0000259" key="6">
    <source>
        <dbReference type="Pfam" id="PF04932"/>
    </source>
</evidence>
<proteinExistence type="predicted"/>
<evidence type="ECO:0000256" key="5">
    <source>
        <dbReference type="SAM" id="Phobius"/>
    </source>
</evidence>
<feature type="transmembrane region" description="Helical" evidence="5">
    <location>
        <begin position="327"/>
        <end position="344"/>
    </location>
</feature>
<feature type="transmembrane region" description="Helical" evidence="5">
    <location>
        <begin position="301"/>
        <end position="321"/>
    </location>
</feature>
<feature type="transmembrane region" description="Helical" evidence="5">
    <location>
        <begin position="353"/>
        <end position="375"/>
    </location>
</feature>
<feature type="transmembrane region" description="Helical" evidence="5">
    <location>
        <begin position="38"/>
        <end position="62"/>
    </location>
</feature>
<evidence type="ECO:0000313" key="8">
    <source>
        <dbReference type="Proteomes" id="UP000231648"/>
    </source>
</evidence>
<comment type="subcellular location">
    <subcellularLocation>
        <location evidence="1">Membrane</location>
        <topology evidence="1">Multi-pass membrane protein</topology>
    </subcellularLocation>
</comment>
<feature type="domain" description="O-antigen ligase-related" evidence="6">
    <location>
        <begin position="310"/>
        <end position="463"/>
    </location>
</feature>
<feature type="transmembrane region" description="Helical" evidence="5">
    <location>
        <begin position="479"/>
        <end position="497"/>
    </location>
</feature>
<sequence length="531" mass="60547">MNNKISFYIILGVEFLAILLAVFGISPREIVLIATGIMVFYFIFSKVEDSLILFILSIPLFVALPITDNFDTMANWRILLVILFLVWLFKNNLVKQVIRRFHANIREWKNELTRISLLTKFVLIFLAIGILSLIVATNQIVGIKKILFLINIFLLFPIVMDVAKDKKEKTRIIKAGAIALIICLAIGYIQIISTMLTPLYNFWQWWARNVISVFYGNNLSELVKTSNTWFSYYAESPPTLRMFSVFPDSHSFALFTIIGLIFLTFILTTKPIRFPRSPQRGDLRVEPKAPPRPGRGDRARFWAQNPLIGLVVILSFLALVFSGSRAVWLSAIAPFLIVIFLLIFKKEKVFKPFLVMLIIFALAFPVSSLVSSLSYQGGGDGTLAFKRAKSIADMEELSVKSRMGIWKMSFQSILKHPLLGVGIGNYPVVLNEDISAAKKGASAHNLYLDVASEMGFLGLIALLLIFWEILRKSWKDRKEIYFLIFSFFFVWILIYNFFDVVLLNDKVLLFFMVALALIYPIENHEKSISIG</sequence>
<keyword evidence="2 5" id="KW-0812">Transmembrane</keyword>
<dbReference type="Pfam" id="PF04932">
    <property type="entry name" value="Wzy_C"/>
    <property type="match status" value="1"/>
</dbReference>
<evidence type="ECO:0000256" key="2">
    <source>
        <dbReference type="ARBA" id="ARBA00022692"/>
    </source>
</evidence>
<dbReference type="InterPro" id="IPR007016">
    <property type="entry name" value="O-antigen_ligase-rel_domated"/>
</dbReference>
<protein>
    <recommendedName>
        <fullName evidence="6">O-antigen ligase-related domain-containing protein</fullName>
    </recommendedName>
</protein>
<dbReference type="Proteomes" id="UP000231648">
    <property type="component" value="Unassembled WGS sequence"/>
</dbReference>
<feature type="transmembrane region" description="Helical" evidence="5">
    <location>
        <begin position="6"/>
        <end position="26"/>
    </location>
</feature>
<evidence type="ECO:0000256" key="4">
    <source>
        <dbReference type="ARBA" id="ARBA00023136"/>
    </source>
</evidence>
<dbReference type="AlphaFoldDB" id="A0A2M8KCL1"/>
<evidence type="ECO:0000256" key="1">
    <source>
        <dbReference type="ARBA" id="ARBA00004141"/>
    </source>
</evidence>
<feature type="transmembrane region" description="Helical" evidence="5">
    <location>
        <begin position="446"/>
        <end position="467"/>
    </location>
</feature>
<feature type="transmembrane region" description="Helical" evidence="5">
    <location>
        <begin position="146"/>
        <end position="163"/>
    </location>
</feature>
<reference evidence="8" key="1">
    <citation type="submission" date="2017-09" db="EMBL/GenBank/DDBJ databases">
        <title>Depth-based differentiation of microbial function through sediment-hosted aquifers and enrichment of novel symbionts in the deep terrestrial subsurface.</title>
        <authorList>
            <person name="Probst A.J."/>
            <person name="Ladd B."/>
            <person name="Jarett J.K."/>
            <person name="Geller-Mcgrath D.E."/>
            <person name="Sieber C.M.K."/>
            <person name="Emerson J.B."/>
            <person name="Anantharaman K."/>
            <person name="Thomas B.C."/>
            <person name="Malmstrom R."/>
            <person name="Stieglmeier M."/>
            <person name="Klingl A."/>
            <person name="Woyke T."/>
            <person name="Ryan C.M."/>
            <person name="Banfield J.F."/>
        </authorList>
    </citation>
    <scope>NUCLEOTIDE SEQUENCE [LARGE SCALE GENOMIC DNA]</scope>
</reference>
<organism evidence="7 8">
    <name type="scientific">Candidatus Portnoybacteria bacterium CG10_big_fil_rev_8_21_14_0_10_38_18</name>
    <dbReference type="NCBI Taxonomy" id="1974813"/>
    <lineage>
        <taxon>Bacteria</taxon>
        <taxon>Candidatus Portnoyibacteriota</taxon>
    </lineage>
</organism>
<accession>A0A2M8KCL1</accession>